<name>A0A382EI05_9ZZZZ</name>
<accession>A0A382EI05</accession>
<evidence type="ECO:0000313" key="2">
    <source>
        <dbReference type="EMBL" id="SVB49601.1"/>
    </source>
</evidence>
<dbReference type="InterPro" id="IPR029063">
    <property type="entry name" value="SAM-dependent_MTases_sf"/>
</dbReference>
<feature type="domain" description="Methyltransferase FkbM" evidence="1">
    <location>
        <begin position="183"/>
        <end position="341"/>
    </location>
</feature>
<dbReference type="InterPro" id="IPR006342">
    <property type="entry name" value="FkbM_mtfrase"/>
</dbReference>
<reference evidence="2" key="1">
    <citation type="submission" date="2018-05" db="EMBL/GenBank/DDBJ databases">
        <authorList>
            <person name="Lanie J.A."/>
            <person name="Ng W.-L."/>
            <person name="Kazmierczak K.M."/>
            <person name="Andrzejewski T.M."/>
            <person name="Davidsen T.M."/>
            <person name="Wayne K.J."/>
            <person name="Tettelin H."/>
            <person name="Glass J.I."/>
            <person name="Rusch D."/>
            <person name="Podicherti R."/>
            <person name="Tsui H.-C.T."/>
            <person name="Winkler M.E."/>
        </authorList>
    </citation>
    <scope>NUCLEOTIDE SEQUENCE</scope>
</reference>
<dbReference type="Pfam" id="PF05050">
    <property type="entry name" value="Methyltransf_21"/>
    <property type="match status" value="1"/>
</dbReference>
<dbReference type="AlphaFoldDB" id="A0A382EI05"/>
<gene>
    <name evidence="2" type="ORF">METZ01_LOCUS202455</name>
</gene>
<dbReference type="InterPro" id="IPR052514">
    <property type="entry name" value="SAM-dependent_MTase"/>
</dbReference>
<dbReference type="PANTHER" id="PTHR34203:SF15">
    <property type="entry name" value="SLL1173 PROTEIN"/>
    <property type="match status" value="1"/>
</dbReference>
<protein>
    <recommendedName>
        <fullName evidence="1">Methyltransferase FkbM domain-containing protein</fullName>
    </recommendedName>
</protein>
<dbReference type="Gene3D" id="3.40.50.150">
    <property type="entry name" value="Vaccinia Virus protein VP39"/>
    <property type="match status" value="1"/>
</dbReference>
<dbReference type="NCBIfam" id="TIGR01444">
    <property type="entry name" value="fkbM_fam"/>
    <property type="match status" value="1"/>
</dbReference>
<dbReference type="EMBL" id="UINC01044315">
    <property type="protein sequence ID" value="SVB49601.1"/>
    <property type="molecule type" value="Genomic_DNA"/>
</dbReference>
<dbReference type="SUPFAM" id="SSF53335">
    <property type="entry name" value="S-adenosyl-L-methionine-dependent methyltransferases"/>
    <property type="match status" value="1"/>
</dbReference>
<organism evidence="2">
    <name type="scientific">marine metagenome</name>
    <dbReference type="NCBI Taxonomy" id="408172"/>
    <lineage>
        <taxon>unclassified sequences</taxon>
        <taxon>metagenomes</taxon>
        <taxon>ecological metagenomes</taxon>
    </lineage>
</organism>
<sequence>MTFKENLGLVYFVLPFISVVENKASLICALLFGKSEYKIKIKNTIVKIPRTKFDSLRDLLACLTYSISYSLDSSGNLEISFDENSRFRISLNELSFEDANLLELLHFGYTHCANFLNDVSFTDIRKQTYRIISENDKKIIVTSNGIRFFLDSIHPGNTIIETFVREIHSINPKINWNDKIVVDVGAECGDTPLYFASMGAKVFAFEPLKKHFEFFKKNMSLNPTLSEKIVPINAAIGKDEQLKFYVSGDDESGTFGASFVSNNQDKNSKIELVDGYKLETARKKFGIKHIDLLKMDCKECEFYLTDEDIKDIDRIKLEYGIQNKKFKLDDLLDLLKRNGFKCSIFRNTDTSRLSNRIGGNIYATKV</sequence>
<dbReference type="PANTHER" id="PTHR34203">
    <property type="entry name" value="METHYLTRANSFERASE, FKBM FAMILY PROTEIN"/>
    <property type="match status" value="1"/>
</dbReference>
<proteinExistence type="predicted"/>
<evidence type="ECO:0000259" key="1">
    <source>
        <dbReference type="Pfam" id="PF05050"/>
    </source>
</evidence>